<keyword evidence="4" id="KW-1185">Reference proteome</keyword>
<feature type="compositionally biased region" description="Pro residues" evidence="1">
    <location>
        <begin position="45"/>
        <end position="57"/>
    </location>
</feature>
<gene>
    <name evidence="3" type="ORF">GIY23_09880</name>
</gene>
<evidence type="ECO:0000256" key="2">
    <source>
        <dbReference type="SAM" id="Phobius"/>
    </source>
</evidence>
<accession>A0A5Q3QG42</accession>
<evidence type="ECO:0000313" key="4">
    <source>
        <dbReference type="Proteomes" id="UP000371041"/>
    </source>
</evidence>
<feature type="compositionally biased region" description="Low complexity" evidence="1">
    <location>
        <begin position="66"/>
        <end position="77"/>
    </location>
</feature>
<dbReference type="RefSeq" id="WP_154076380.1">
    <property type="nucleotide sequence ID" value="NZ_CP045929.1"/>
</dbReference>
<proteinExistence type="predicted"/>
<feature type="compositionally biased region" description="Low complexity" evidence="1">
    <location>
        <begin position="89"/>
        <end position="102"/>
    </location>
</feature>
<keyword evidence="2" id="KW-1133">Transmembrane helix</keyword>
<dbReference type="KEGG" id="sace:GIY23_09880"/>
<protein>
    <recommendedName>
        <fullName evidence="5">DUF4878 domain-containing protein</fullName>
    </recommendedName>
</protein>
<dbReference type="Proteomes" id="UP000371041">
    <property type="component" value="Chromosome"/>
</dbReference>
<feature type="transmembrane region" description="Helical" evidence="2">
    <location>
        <begin position="114"/>
        <end position="137"/>
    </location>
</feature>
<feature type="compositionally biased region" description="Pro residues" evidence="1">
    <location>
        <begin position="1"/>
        <end position="15"/>
    </location>
</feature>
<keyword evidence="2" id="KW-0472">Membrane</keyword>
<feature type="compositionally biased region" description="Low complexity" evidence="1">
    <location>
        <begin position="33"/>
        <end position="44"/>
    </location>
</feature>
<sequence>MTYPPPPGHGPPYPGQGPGQPGQYGPGQGGHGQQPPQQPGGHYPPSGPQPGSGPPQGYPGHGNQGYGHPAYGQQPGYGPQGYGAPPQPGYGQPQQGFGQPGPYDGPPKKKKTGLVVGLAAGGVVLLGGLVLGGYFLFSGGPKPVAEDYLALLTQQVRDGRFVSEQEFAPIVCERELDRMRPQLDPKVQKAARESLPEAQKRQMANAEFTIREVRRDGDQAFVPLRVTTPDEPPDDTLELYLNTEDGDWKVCTHPNPASLGP</sequence>
<name>A0A5Q3QG42_9PSEU</name>
<evidence type="ECO:0000256" key="1">
    <source>
        <dbReference type="SAM" id="MobiDB-lite"/>
    </source>
</evidence>
<feature type="compositionally biased region" description="Gly residues" evidence="1">
    <location>
        <begin position="16"/>
        <end position="32"/>
    </location>
</feature>
<feature type="region of interest" description="Disordered" evidence="1">
    <location>
        <begin position="1"/>
        <end position="109"/>
    </location>
</feature>
<evidence type="ECO:0000313" key="3">
    <source>
        <dbReference type="EMBL" id="QGK69787.1"/>
    </source>
</evidence>
<reference evidence="4" key="1">
    <citation type="submission" date="2019-11" db="EMBL/GenBank/DDBJ databases">
        <title>The complete genome sequence of Saccharopolyspora sp. E2A.</title>
        <authorList>
            <person name="Zhang G."/>
        </authorList>
    </citation>
    <scope>NUCLEOTIDE SEQUENCE [LARGE SCALE GENOMIC DNA]</scope>
    <source>
        <strain evidence="4">E2A</strain>
    </source>
</reference>
<organism evidence="3 4">
    <name type="scientific">Allosaccharopolyspora coralli</name>
    <dbReference type="NCBI Taxonomy" id="2665642"/>
    <lineage>
        <taxon>Bacteria</taxon>
        <taxon>Bacillati</taxon>
        <taxon>Actinomycetota</taxon>
        <taxon>Actinomycetes</taxon>
        <taxon>Pseudonocardiales</taxon>
        <taxon>Pseudonocardiaceae</taxon>
        <taxon>Allosaccharopolyspora</taxon>
    </lineage>
</organism>
<dbReference type="AlphaFoldDB" id="A0A5Q3QG42"/>
<keyword evidence="2" id="KW-0812">Transmembrane</keyword>
<dbReference type="EMBL" id="CP045929">
    <property type="protein sequence ID" value="QGK69787.1"/>
    <property type="molecule type" value="Genomic_DNA"/>
</dbReference>
<evidence type="ECO:0008006" key="5">
    <source>
        <dbReference type="Google" id="ProtNLM"/>
    </source>
</evidence>